<dbReference type="Gene3D" id="3.40.50.1820">
    <property type="entry name" value="alpha/beta hydrolase"/>
    <property type="match status" value="2"/>
</dbReference>
<evidence type="ECO:0000313" key="4">
    <source>
        <dbReference type="Proteomes" id="UP000617628"/>
    </source>
</evidence>
<dbReference type="InterPro" id="IPR022742">
    <property type="entry name" value="Hydrolase_4"/>
</dbReference>
<comment type="caution">
    <text evidence="3">The sequence shown here is derived from an EMBL/GenBank/DDBJ whole genome shotgun (WGS) entry which is preliminary data.</text>
</comment>
<dbReference type="InterPro" id="IPR029058">
    <property type="entry name" value="AB_hydrolase_fold"/>
</dbReference>
<dbReference type="Proteomes" id="UP000617628">
    <property type="component" value="Unassembled WGS sequence"/>
</dbReference>
<dbReference type="GO" id="GO:0016787">
    <property type="term" value="F:hydrolase activity"/>
    <property type="evidence" value="ECO:0007669"/>
    <property type="project" value="UniProtKB-KW"/>
</dbReference>
<keyword evidence="1" id="KW-0472">Membrane</keyword>
<dbReference type="RefSeq" id="WP_200354510.1">
    <property type="nucleotide sequence ID" value="NZ_JAENIL010000008.1"/>
</dbReference>
<dbReference type="Pfam" id="PF12146">
    <property type="entry name" value="Hydrolase_4"/>
    <property type="match status" value="1"/>
</dbReference>
<evidence type="ECO:0000259" key="2">
    <source>
        <dbReference type="Pfam" id="PF12146"/>
    </source>
</evidence>
<dbReference type="EMBL" id="JAENIL010000008">
    <property type="protein sequence ID" value="MBK1876293.1"/>
    <property type="molecule type" value="Genomic_DNA"/>
</dbReference>
<dbReference type="SUPFAM" id="SSF53474">
    <property type="entry name" value="alpha/beta-Hydrolases"/>
    <property type="match status" value="1"/>
</dbReference>
<evidence type="ECO:0000313" key="3">
    <source>
        <dbReference type="EMBL" id="MBK1876293.1"/>
    </source>
</evidence>
<dbReference type="PANTHER" id="PTHR12277:SF81">
    <property type="entry name" value="PROTEIN ABHD13"/>
    <property type="match status" value="1"/>
</dbReference>
<dbReference type="AlphaFoldDB" id="A0A934VQ79"/>
<keyword evidence="1" id="KW-0812">Transmembrane</keyword>
<accession>A0A934VQ79</accession>
<sequence>MAFERDRERRGGLNTILVLVSVCVLFFYLFANVVVKQNLFVPGPASYELEEGIRMVQVDDEVEVAVFWGATPGAKKTVFYFHGNAEDIGDVAFILNSYRLQGVNVLCFDYRGYGLSGGTATERNSIADANAVLDYAISNLGVDPDQVVFHGRSLGGGLAADLAVERGAAGLILESTFLSVYRLYLPMEWLPGDKFTNYKKVSDLECPTFILHGREDQVVPFQQGETLAELVPGELLKVHWFDGVGHNDLVHREGSTYWAAIRAFLAEL</sequence>
<keyword evidence="4" id="KW-1185">Reference proteome</keyword>
<keyword evidence="1" id="KW-1133">Transmembrane helix</keyword>
<evidence type="ECO:0000256" key="1">
    <source>
        <dbReference type="SAM" id="Phobius"/>
    </source>
</evidence>
<dbReference type="PANTHER" id="PTHR12277">
    <property type="entry name" value="ALPHA/BETA HYDROLASE DOMAIN-CONTAINING PROTEIN"/>
    <property type="match status" value="1"/>
</dbReference>
<reference evidence="3" key="1">
    <citation type="submission" date="2021-01" db="EMBL/GenBank/DDBJ databases">
        <title>Modified the classification status of verrucomicrobia.</title>
        <authorList>
            <person name="Feng X."/>
        </authorList>
    </citation>
    <scope>NUCLEOTIDE SEQUENCE</scope>
    <source>
        <strain evidence="3">KCTC 13126</strain>
    </source>
</reference>
<feature type="transmembrane region" description="Helical" evidence="1">
    <location>
        <begin position="12"/>
        <end position="31"/>
    </location>
</feature>
<organism evidence="3 4">
    <name type="scientific">Pelagicoccus mobilis</name>
    <dbReference type="NCBI Taxonomy" id="415221"/>
    <lineage>
        <taxon>Bacteria</taxon>
        <taxon>Pseudomonadati</taxon>
        <taxon>Verrucomicrobiota</taxon>
        <taxon>Opitutia</taxon>
        <taxon>Puniceicoccales</taxon>
        <taxon>Pelagicoccaceae</taxon>
        <taxon>Pelagicoccus</taxon>
    </lineage>
</organism>
<proteinExistence type="predicted"/>
<feature type="domain" description="Serine aminopeptidase S33" evidence="2">
    <location>
        <begin position="74"/>
        <end position="181"/>
    </location>
</feature>
<name>A0A934VQ79_9BACT</name>
<protein>
    <submittedName>
        <fullName evidence="3">Alpha/beta hydrolase</fullName>
    </submittedName>
</protein>
<keyword evidence="3" id="KW-0378">Hydrolase</keyword>
<gene>
    <name evidence="3" type="ORF">JIN87_05400</name>
</gene>